<name>A0A1G8HJ35_9BACI</name>
<evidence type="ECO:0000256" key="3">
    <source>
        <dbReference type="ARBA" id="ARBA00022449"/>
    </source>
</evidence>
<feature type="transmembrane region" description="Helical" evidence="9">
    <location>
        <begin position="40"/>
        <end position="58"/>
    </location>
</feature>
<feature type="transmembrane region" description="Helical" evidence="9">
    <location>
        <begin position="433"/>
        <end position="454"/>
    </location>
</feature>
<dbReference type="Proteomes" id="UP000199017">
    <property type="component" value="Unassembled WGS sequence"/>
</dbReference>
<evidence type="ECO:0000256" key="1">
    <source>
        <dbReference type="ARBA" id="ARBA00004651"/>
    </source>
</evidence>
<evidence type="ECO:0000256" key="4">
    <source>
        <dbReference type="ARBA" id="ARBA00022475"/>
    </source>
</evidence>
<protein>
    <submittedName>
        <fullName evidence="11">Na+:H+ antiporter, NhaC family</fullName>
    </submittedName>
</protein>
<dbReference type="Pfam" id="PF03553">
    <property type="entry name" value="Na_H_antiporter"/>
    <property type="match status" value="1"/>
</dbReference>
<dbReference type="STRING" id="930129.SAMN05216352_104276"/>
<feature type="transmembrane region" description="Helical" evidence="9">
    <location>
        <begin position="195"/>
        <end position="218"/>
    </location>
</feature>
<feature type="transmembrane region" description="Helical" evidence="9">
    <location>
        <begin position="358"/>
        <end position="379"/>
    </location>
</feature>
<feature type="transmembrane region" description="Helical" evidence="9">
    <location>
        <begin position="12"/>
        <end position="34"/>
    </location>
</feature>
<dbReference type="AlphaFoldDB" id="A0A1G8HJ35"/>
<sequence length="482" mass="51881">MRGLKKEARLPTVYEVIGVLILFIVIMFGFINLLELPIQLALFTSWFMVIGLGLWIGLRYKKLQDGLLQGISNGLEAVLILITVGALIGTWIAGGIVPSIIYYGLSVISPNIFLFATLIICALTSLATGTSFGTAGTAGIAMIGIGQSFGIPLPLVAGAVISGAYVGDKLSPLSDTTVMTASLTKVDIIEHIKSMLYVSGPAFGIASLLFIFVGFFYVGNSVDLTRAEEAMGALQGQFNISWYMLVPPLIVIALLAMKQPSIPTITFGAFLGVIWGFAFQGIPFLDAIQTSYQGYSIDSGIEFMDTLLNSGGMVSMLEVILLILLALGLGGLMEAAGILHVICQTLLKWADNAGKTTLTTLIAAFFGNFFGGAAYVSVITGSKITEENYDRLNIDKRVLSRNTEAGGTITTPMVPWSDGGVFMAVTLGVSTMAYLPFLWFHFLVIIITLLYGFTGKFIWYTKGKEYTENYEDSTVNTTKFEA</sequence>
<dbReference type="EMBL" id="FNDU01000004">
    <property type="protein sequence ID" value="SDI06460.1"/>
    <property type="molecule type" value="Genomic_DNA"/>
</dbReference>
<comment type="subcellular location">
    <subcellularLocation>
        <location evidence="1">Cell membrane</location>
        <topology evidence="1">Multi-pass membrane protein</topology>
    </subcellularLocation>
</comment>
<evidence type="ECO:0000256" key="7">
    <source>
        <dbReference type="ARBA" id="ARBA00023136"/>
    </source>
</evidence>
<proteinExistence type="inferred from homology"/>
<dbReference type="GO" id="GO:0015297">
    <property type="term" value="F:antiporter activity"/>
    <property type="evidence" value="ECO:0007669"/>
    <property type="project" value="UniProtKB-KW"/>
</dbReference>
<reference evidence="11 12" key="1">
    <citation type="submission" date="2016-10" db="EMBL/GenBank/DDBJ databases">
        <authorList>
            <person name="de Groot N.N."/>
        </authorList>
    </citation>
    <scope>NUCLEOTIDE SEQUENCE [LARGE SCALE GENOMIC DNA]</scope>
    <source>
        <strain evidence="12">P4B,CCM 7963,CECT 7998,DSM 25260,IBRC-M 10614,KCTC 13821</strain>
    </source>
</reference>
<comment type="similarity">
    <text evidence="8">Belongs to the NhaC Na(+)/H(+) (TC 2.A.35) antiporter family.</text>
</comment>
<feature type="transmembrane region" description="Helical" evidence="9">
    <location>
        <begin position="319"/>
        <end position="346"/>
    </location>
</feature>
<keyword evidence="7 9" id="KW-0472">Membrane</keyword>
<dbReference type="NCBIfam" id="TIGR00931">
    <property type="entry name" value="antiport_nhaC"/>
    <property type="match status" value="1"/>
</dbReference>
<dbReference type="PANTHER" id="PTHR33451">
    <property type="entry name" value="MALATE-2H(+)/NA(+)-LACTATE ANTIPORTER"/>
    <property type="match status" value="1"/>
</dbReference>
<organism evidence="11 12">
    <name type="scientific">Alteribacillus bidgolensis</name>
    <dbReference type="NCBI Taxonomy" id="930129"/>
    <lineage>
        <taxon>Bacteria</taxon>
        <taxon>Bacillati</taxon>
        <taxon>Bacillota</taxon>
        <taxon>Bacilli</taxon>
        <taxon>Bacillales</taxon>
        <taxon>Bacillaceae</taxon>
        <taxon>Alteribacillus</taxon>
    </lineage>
</organism>
<keyword evidence="4" id="KW-1003">Cell membrane</keyword>
<evidence type="ECO:0000256" key="2">
    <source>
        <dbReference type="ARBA" id="ARBA00022448"/>
    </source>
</evidence>
<feature type="domain" description="Na+/H+ antiporter NhaC-like C-terminal" evidence="10">
    <location>
        <begin position="163"/>
        <end position="455"/>
    </location>
</feature>
<dbReference type="PANTHER" id="PTHR33451:SF3">
    <property type="entry name" value="MALATE-2H(+)_NA(+)-LACTATE ANTIPORTER"/>
    <property type="match status" value="1"/>
</dbReference>
<dbReference type="GO" id="GO:0005886">
    <property type="term" value="C:plasma membrane"/>
    <property type="evidence" value="ECO:0007669"/>
    <property type="project" value="UniProtKB-SubCell"/>
</dbReference>
<evidence type="ECO:0000313" key="11">
    <source>
        <dbReference type="EMBL" id="SDI06460.1"/>
    </source>
</evidence>
<accession>A0A1G8HJ35</accession>
<evidence type="ECO:0000256" key="5">
    <source>
        <dbReference type="ARBA" id="ARBA00022692"/>
    </source>
</evidence>
<feature type="transmembrane region" description="Helical" evidence="9">
    <location>
        <begin position="70"/>
        <end position="94"/>
    </location>
</feature>
<dbReference type="InterPro" id="IPR018461">
    <property type="entry name" value="Na/H_Antiport_NhaC-like_C"/>
</dbReference>
<keyword evidence="5 9" id="KW-0812">Transmembrane</keyword>
<keyword evidence="12" id="KW-1185">Reference proteome</keyword>
<gene>
    <name evidence="11" type="ORF">SAMN05216352_104276</name>
</gene>
<dbReference type="InterPro" id="IPR052180">
    <property type="entry name" value="NhaC_Na-H+_Antiporter"/>
</dbReference>
<evidence type="ECO:0000259" key="10">
    <source>
        <dbReference type="Pfam" id="PF03553"/>
    </source>
</evidence>
<keyword evidence="3" id="KW-0050">Antiport</keyword>
<evidence type="ECO:0000256" key="6">
    <source>
        <dbReference type="ARBA" id="ARBA00022989"/>
    </source>
</evidence>
<evidence type="ECO:0000256" key="8">
    <source>
        <dbReference type="ARBA" id="ARBA00038435"/>
    </source>
</evidence>
<evidence type="ECO:0000313" key="12">
    <source>
        <dbReference type="Proteomes" id="UP000199017"/>
    </source>
</evidence>
<feature type="transmembrane region" description="Helical" evidence="9">
    <location>
        <begin position="100"/>
        <end position="123"/>
    </location>
</feature>
<evidence type="ECO:0000256" key="9">
    <source>
        <dbReference type="SAM" id="Phobius"/>
    </source>
</evidence>
<feature type="transmembrane region" description="Helical" evidence="9">
    <location>
        <begin position="264"/>
        <end position="285"/>
    </location>
</feature>
<keyword evidence="2" id="KW-0813">Transport</keyword>
<dbReference type="InterPro" id="IPR004770">
    <property type="entry name" value="Na/H_antiport_NhaC"/>
</dbReference>
<feature type="transmembrane region" description="Helical" evidence="9">
    <location>
        <begin position="238"/>
        <end position="257"/>
    </location>
</feature>
<keyword evidence="6 9" id="KW-1133">Transmembrane helix</keyword>